<evidence type="ECO:0000256" key="1">
    <source>
        <dbReference type="ARBA" id="ARBA00004651"/>
    </source>
</evidence>
<dbReference type="InterPro" id="IPR032694">
    <property type="entry name" value="CopC/D"/>
</dbReference>
<dbReference type="Pfam" id="PF05425">
    <property type="entry name" value="CopD"/>
    <property type="match status" value="1"/>
</dbReference>
<sequence>MGILRKLGLGAFIFYLVIALFPVMTYAHAYIVKSTPGENQTLSEPPSVVRIQFNEFIQPGFYSLAVMDASGNRVDLNNARINKENHAILEAGIKDNLPNGTYSMQWKIISSDGHPVQGMIPFSIGQAGKESNDLQAKTSSYFPKADIIINRWLLYTGFALYIGVILFNLFIYPLKSQESSKVQTRSERIMGLSLLGIAISLLLNLPLQTTINADVTWSQAFKPSLLKETLNHTAFGPIWMVQIMIFSILGFTTYLAMKRGNLSSIKAWGASLVFIMGLLVTKSLTSHAAGSHHEIIPVVMDFLHLLAASVWIGGLFALIILLPGSHPKTENGEQSSVFYWRVIQRFSPWAIGAVILLLATGIYGSVLYVPTLYSLIHTSYGRVLLGKILLFVLMLLLGAFHFKQGKKRKKQTLGWTLGLEFTIGVMVIVLATILTNLPPATASPGPFNQTKRVVENGYHVSLHISPNVEGANVFMVELKDKRGQMPTNIEQVTLTFSSIDIQTGENTIIIPNVAPGAFQTEGMHLNMAGRWNVRVHVLTKSLDSFDTDFRVAVGSR</sequence>
<feature type="domain" description="Copper resistance protein D" evidence="11">
    <location>
        <begin position="341"/>
        <end position="434"/>
    </location>
</feature>
<evidence type="ECO:0000256" key="3">
    <source>
        <dbReference type="ARBA" id="ARBA00022692"/>
    </source>
</evidence>
<feature type="transmembrane region" description="Helical" evidence="9">
    <location>
        <begin position="268"/>
        <end position="290"/>
    </location>
</feature>
<evidence type="ECO:0000313" key="12">
    <source>
        <dbReference type="EMBL" id="MFC3883875.1"/>
    </source>
</evidence>
<evidence type="ECO:0000256" key="5">
    <source>
        <dbReference type="ARBA" id="ARBA00022729"/>
    </source>
</evidence>
<dbReference type="Gene3D" id="2.60.40.1220">
    <property type="match status" value="1"/>
</dbReference>
<keyword evidence="8 9" id="KW-0472">Membrane</keyword>
<feature type="transmembrane region" description="Helical" evidence="9">
    <location>
        <begin position="152"/>
        <end position="171"/>
    </location>
</feature>
<comment type="caution">
    <text evidence="12">The sequence shown here is derived from an EMBL/GenBank/DDBJ whole genome shotgun (WGS) entry which is preliminary data.</text>
</comment>
<organism evidence="12 13">
    <name type="scientific">Bacillus songklensis</name>
    <dbReference type="NCBI Taxonomy" id="1069116"/>
    <lineage>
        <taxon>Bacteria</taxon>
        <taxon>Bacillati</taxon>
        <taxon>Bacillota</taxon>
        <taxon>Bacilli</taxon>
        <taxon>Bacillales</taxon>
        <taxon>Bacillaceae</taxon>
        <taxon>Bacillus</taxon>
    </lineage>
</organism>
<protein>
    <submittedName>
        <fullName evidence="12">Copper resistance CopC/CopD family protein</fullName>
    </submittedName>
</protein>
<evidence type="ECO:0000313" key="13">
    <source>
        <dbReference type="Proteomes" id="UP001595752"/>
    </source>
</evidence>
<proteinExistence type="predicted"/>
<accession>A0ABV8B3M3</accession>
<dbReference type="EMBL" id="JBHRZT010000043">
    <property type="protein sequence ID" value="MFC3883875.1"/>
    <property type="molecule type" value="Genomic_DNA"/>
</dbReference>
<feature type="transmembrane region" description="Helical" evidence="9">
    <location>
        <begin position="346"/>
        <end position="368"/>
    </location>
</feature>
<comment type="subcellular location">
    <subcellularLocation>
        <location evidence="1">Cell membrane</location>
        <topology evidence="1">Multi-pass membrane protein</topology>
    </subcellularLocation>
</comment>
<name>A0ABV8B3M3_9BACI</name>
<evidence type="ECO:0000256" key="2">
    <source>
        <dbReference type="ARBA" id="ARBA00022475"/>
    </source>
</evidence>
<keyword evidence="5" id="KW-0732">Signal</keyword>
<evidence type="ECO:0000256" key="9">
    <source>
        <dbReference type="SAM" id="Phobius"/>
    </source>
</evidence>
<keyword evidence="13" id="KW-1185">Reference proteome</keyword>
<dbReference type="PANTHER" id="PTHR34820">
    <property type="entry name" value="INNER MEMBRANE PROTEIN YEBZ"/>
    <property type="match status" value="1"/>
</dbReference>
<dbReference type="InterPro" id="IPR008457">
    <property type="entry name" value="Cu-R_CopD_dom"/>
</dbReference>
<feature type="transmembrane region" description="Helical" evidence="9">
    <location>
        <begin position="380"/>
        <end position="400"/>
    </location>
</feature>
<dbReference type="Proteomes" id="UP001595752">
    <property type="component" value="Unassembled WGS sequence"/>
</dbReference>
<dbReference type="PANTHER" id="PTHR34820:SF4">
    <property type="entry name" value="INNER MEMBRANE PROTEIN YEBZ"/>
    <property type="match status" value="1"/>
</dbReference>
<dbReference type="InterPro" id="IPR007348">
    <property type="entry name" value="CopC_dom"/>
</dbReference>
<feature type="transmembrane region" description="Helical" evidence="9">
    <location>
        <begin position="412"/>
        <end position="434"/>
    </location>
</feature>
<keyword evidence="2" id="KW-1003">Cell membrane</keyword>
<dbReference type="RefSeq" id="WP_377914778.1">
    <property type="nucleotide sequence ID" value="NZ_JBHRZT010000043.1"/>
</dbReference>
<dbReference type="InterPro" id="IPR014756">
    <property type="entry name" value="Ig_E-set"/>
</dbReference>
<evidence type="ECO:0000256" key="6">
    <source>
        <dbReference type="ARBA" id="ARBA00022989"/>
    </source>
</evidence>
<evidence type="ECO:0000256" key="4">
    <source>
        <dbReference type="ARBA" id="ARBA00022723"/>
    </source>
</evidence>
<evidence type="ECO:0000256" key="8">
    <source>
        <dbReference type="ARBA" id="ARBA00023136"/>
    </source>
</evidence>
<dbReference type="SUPFAM" id="SSF81296">
    <property type="entry name" value="E set domains"/>
    <property type="match status" value="1"/>
</dbReference>
<dbReference type="InterPro" id="IPR014755">
    <property type="entry name" value="Cu-Rt/internalin_Ig-like"/>
</dbReference>
<gene>
    <name evidence="12" type="ORF">ACFOU2_10320</name>
</gene>
<keyword evidence="6 9" id="KW-1133">Transmembrane helix</keyword>
<feature type="transmembrane region" description="Helical" evidence="9">
    <location>
        <begin position="192"/>
        <end position="213"/>
    </location>
</feature>
<keyword evidence="4" id="KW-0479">Metal-binding</keyword>
<evidence type="ECO:0000256" key="7">
    <source>
        <dbReference type="ARBA" id="ARBA00023008"/>
    </source>
</evidence>
<keyword evidence="7" id="KW-0186">Copper</keyword>
<evidence type="ECO:0000259" key="10">
    <source>
        <dbReference type="Pfam" id="PF04234"/>
    </source>
</evidence>
<feature type="transmembrane region" description="Helical" evidence="9">
    <location>
        <begin position="233"/>
        <end position="256"/>
    </location>
</feature>
<dbReference type="Pfam" id="PF04234">
    <property type="entry name" value="CopC"/>
    <property type="match status" value="1"/>
</dbReference>
<feature type="transmembrane region" description="Helical" evidence="9">
    <location>
        <begin position="302"/>
        <end position="325"/>
    </location>
</feature>
<reference evidence="13" key="1">
    <citation type="journal article" date="2019" name="Int. J. Syst. Evol. Microbiol.">
        <title>The Global Catalogue of Microorganisms (GCM) 10K type strain sequencing project: providing services to taxonomists for standard genome sequencing and annotation.</title>
        <authorList>
            <consortium name="The Broad Institute Genomics Platform"/>
            <consortium name="The Broad Institute Genome Sequencing Center for Infectious Disease"/>
            <person name="Wu L."/>
            <person name="Ma J."/>
        </authorList>
    </citation>
    <scope>NUCLEOTIDE SEQUENCE [LARGE SCALE GENOMIC DNA]</scope>
    <source>
        <strain evidence="13">CCUG 61889</strain>
    </source>
</reference>
<evidence type="ECO:0000259" key="11">
    <source>
        <dbReference type="Pfam" id="PF05425"/>
    </source>
</evidence>
<feature type="domain" description="CopC" evidence="10">
    <location>
        <begin position="28"/>
        <end position="124"/>
    </location>
</feature>
<keyword evidence="3 9" id="KW-0812">Transmembrane</keyword>